<dbReference type="EMBL" id="GL891304">
    <property type="protein sequence ID" value="EGO57686.1"/>
    <property type="molecule type" value="Genomic_DNA"/>
</dbReference>
<evidence type="ECO:0000313" key="2">
    <source>
        <dbReference type="Proteomes" id="UP000008065"/>
    </source>
</evidence>
<dbReference type="VEuPathDB" id="FungiDB:NEUTE1DRAFT_109892"/>
<protein>
    <submittedName>
        <fullName evidence="1">Uncharacterized protein</fullName>
    </submittedName>
</protein>
<dbReference type="Proteomes" id="UP000008065">
    <property type="component" value="Unassembled WGS sequence"/>
</dbReference>
<keyword evidence="2" id="KW-1185">Reference proteome</keyword>
<dbReference type="AlphaFoldDB" id="F8MM12"/>
<proteinExistence type="predicted"/>
<accession>F8MM12</accession>
<reference evidence="2" key="1">
    <citation type="journal article" date="2011" name="Genetics">
        <title>Massive changes in genome architecture accompany the transition to self-fertility in the filamentous fungus Neurospora tetrasperma.</title>
        <authorList>
            <person name="Ellison C.E."/>
            <person name="Stajich J.E."/>
            <person name="Jacobson D.J."/>
            <person name="Natvig D.O."/>
            <person name="Lapidus A."/>
            <person name="Foster B."/>
            <person name="Aerts A."/>
            <person name="Riley R."/>
            <person name="Lindquist E.A."/>
            <person name="Grigoriev I.V."/>
            <person name="Taylor J.W."/>
        </authorList>
    </citation>
    <scope>NUCLEOTIDE SEQUENCE [LARGE SCALE GENOMIC DNA]</scope>
    <source>
        <strain evidence="2">FGSC 2508 / P0657</strain>
    </source>
</reference>
<evidence type="ECO:0000313" key="1">
    <source>
        <dbReference type="EMBL" id="EGO57686.1"/>
    </source>
</evidence>
<sequence>MIVYSFTGIRSAGSYTQYIYTLREWKGFKVNNKMGGSGNTVITNLYTFIFESTTFKKAIFWEHFESTIAIEAGLKVISFKLLHYSLYSLYGTLTLKVTGLGSLTFLYTSIRLLTVLFQPDKKEYVT</sequence>
<dbReference type="GeneID" id="20822477"/>
<name>F8MM12_NEUT8</name>
<gene>
    <name evidence="1" type="ORF">NEUTE1DRAFT_109892</name>
</gene>
<organism evidence="1 2">
    <name type="scientific">Neurospora tetrasperma (strain FGSC 2508 / ATCC MYA-4615 / P0657)</name>
    <dbReference type="NCBI Taxonomy" id="510951"/>
    <lineage>
        <taxon>Eukaryota</taxon>
        <taxon>Fungi</taxon>
        <taxon>Dikarya</taxon>
        <taxon>Ascomycota</taxon>
        <taxon>Pezizomycotina</taxon>
        <taxon>Sordariomycetes</taxon>
        <taxon>Sordariomycetidae</taxon>
        <taxon>Sordariales</taxon>
        <taxon>Sordariaceae</taxon>
        <taxon>Neurospora</taxon>
    </lineage>
</organism>
<dbReference type="HOGENOM" id="CLU_1982179_0_0_1"/>
<dbReference type="RefSeq" id="XP_009850785.1">
    <property type="nucleotide sequence ID" value="XM_009852483.1"/>
</dbReference>
<dbReference type="KEGG" id="nte:NEUTE1DRAFT109892"/>